<feature type="region of interest" description="Disordered" evidence="1">
    <location>
        <begin position="1"/>
        <end position="182"/>
    </location>
</feature>
<feature type="compositionally biased region" description="Polar residues" evidence="1">
    <location>
        <begin position="49"/>
        <end position="94"/>
    </location>
</feature>
<evidence type="ECO:0000259" key="2">
    <source>
        <dbReference type="PROSITE" id="PS00028"/>
    </source>
</evidence>
<sequence length="1026" mass="110366">MDTSAEQRATTIRSPDIVQNYPSALSIAGGNMAHSSSHSHNGHNGGTSPQVASNAVPSNQSQSQRAYQTGSYHSVPSQSQARPGSIGSTQSPVNGSPGLAPVSQSYPAQRVQAAANSQRRPASPAQVQAAHNIQNMAAHRAQSNTPTQYGGDQSTQSSQSSRTLPHVTQPQSTPSAAAASYQYQTSQAGGFVDPSQVYDPWPEYQRKLEAANAANAARKAEEEAQARVAEEERRRMEAEEAEKLAEQRRREAAEKEKQEAEARAEQERKTREEQERKAREEQEKKTKKPRKKQTKAAATTTAPSATDMTGIPSPTGLSTEEVEIRAMMSKMRELNAKNPSLLAKIWEEERQTHLQSSKSPTPASSKPSAPATTSSSQKSKGKASAPAPAVQQPESHAPPAAKVARSAQPPRANIGAPHATNNPTVAKPSSSTSTLPPNATNMPGPPTGSTRPPAAEPAKKPAQKTIWPPGKKDQLAEAASRWLNSVPSNAAKQISPSVILDYLESNPSYIDLCEKLESIGLALDRAAFAKVLLSAVSDANSAAQRNRAPNMPPATPVLPNSSATLSRQALNPTQPKASIGAPPPVQHFVNGAWHHNAHPSAPGLGQPKIPPVAAPGTPLEDVKMSGSEQPISRESTSKPVPSSKEEAARKRTFGDIVDLTSLSDDEEPLPKRFNHPPNVSAPVANMFKPSSQFVPHQHQHQHQPARPGQPPMSKVKPADETLRTADVVRTLPKRPREALRKSMYDIKTIARDVLLATGKHPEMAHLNAHLDVLKSNFRNVDNNSDLGTFRWDLVDPGEPAPLADADDEDEDSVIGDTDDDVARPRPAPAVATMVGPNGLTTTTEKHASFVGGLKGFMKGPRGKPRHSLPAGQQAAIPGQTPNTSRPAQSQSAGAQPVGYTVFGRPPTKKKDASPSPEAQFTVYKCLWQNCPAELHNLETLKTHVVKSHGEPAPHGWYECLWGDCGRKLPIPDRNGEMKLKHIYLDFEELSEWTEHMKKAHFLGIAWRKGDGPRSVQSGRRVGSLSV</sequence>
<feature type="region of interest" description="Disordered" evidence="1">
    <location>
        <begin position="855"/>
        <end position="915"/>
    </location>
</feature>
<feature type="compositionally biased region" description="Polar residues" evidence="1">
    <location>
        <begin position="626"/>
        <end position="640"/>
    </location>
</feature>
<evidence type="ECO:0000256" key="1">
    <source>
        <dbReference type="SAM" id="MobiDB-lite"/>
    </source>
</evidence>
<feature type="compositionally biased region" description="Low complexity" evidence="1">
    <location>
        <begin position="295"/>
        <end position="306"/>
    </location>
</feature>
<reference evidence="3" key="1">
    <citation type="journal article" date="2020" name="Stud. Mycol.">
        <title>101 Dothideomycetes genomes: a test case for predicting lifestyles and emergence of pathogens.</title>
        <authorList>
            <person name="Haridas S."/>
            <person name="Albert R."/>
            <person name="Binder M."/>
            <person name="Bloem J."/>
            <person name="Labutti K."/>
            <person name="Salamov A."/>
            <person name="Andreopoulos B."/>
            <person name="Baker S."/>
            <person name="Barry K."/>
            <person name="Bills G."/>
            <person name="Bluhm B."/>
            <person name="Cannon C."/>
            <person name="Castanera R."/>
            <person name="Culley D."/>
            <person name="Daum C."/>
            <person name="Ezra D."/>
            <person name="Gonzalez J."/>
            <person name="Henrissat B."/>
            <person name="Kuo A."/>
            <person name="Liang C."/>
            <person name="Lipzen A."/>
            <person name="Lutzoni F."/>
            <person name="Magnuson J."/>
            <person name="Mondo S."/>
            <person name="Nolan M."/>
            <person name="Ohm R."/>
            <person name="Pangilinan J."/>
            <person name="Park H.-J."/>
            <person name="Ramirez L."/>
            <person name="Alfaro M."/>
            <person name="Sun H."/>
            <person name="Tritt A."/>
            <person name="Yoshinaga Y."/>
            <person name="Zwiers L.-H."/>
            <person name="Turgeon B."/>
            <person name="Goodwin S."/>
            <person name="Spatafora J."/>
            <person name="Crous P."/>
            <person name="Grigoriev I."/>
        </authorList>
    </citation>
    <scope>NUCLEOTIDE SEQUENCE</scope>
    <source>
        <strain evidence="3">CBS 113979</strain>
    </source>
</reference>
<feature type="compositionally biased region" description="Low complexity" evidence="1">
    <location>
        <begin position="355"/>
        <end position="389"/>
    </location>
</feature>
<feature type="compositionally biased region" description="Low complexity" evidence="1">
    <location>
        <begin position="29"/>
        <end position="39"/>
    </location>
</feature>
<name>A0A6G1H8B2_9PEZI</name>
<feature type="compositionally biased region" description="Polar residues" evidence="1">
    <location>
        <begin position="566"/>
        <end position="576"/>
    </location>
</feature>
<feature type="region of interest" description="Disordered" evidence="1">
    <location>
        <begin position="695"/>
        <end position="718"/>
    </location>
</feature>
<feature type="compositionally biased region" description="Polar residues" evidence="1">
    <location>
        <begin position="1"/>
        <end position="13"/>
    </location>
</feature>
<feature type="compositionally biased region" description="Basic and acidic residues" evidence="1">
    <location>
        <begin position="218"/>
        <end position="284"/>
    </location>
</feature>
<dbReference type="Proteomes" id="UP000800041">
    <property type="component" value="Unassembled WGS sequence"/>
</dbReference>
<feature type="compositionally biased region" description="Polar residues" evidence="1">
    <location>
        <begin position="419"/>
        <end position="441"/>
    </location>
</feature>
<gene>
    <name evidence="3" type="ORF">K402DRAFT_390829</name>
</gene>
<feature type="compositionally biased region" description="Polar residues" evidence="1">
    <location>
        <begin position="114"/>
        <end position="152"/>
    </location>
</feature>
<feature type="compositionally biased region" description="Basic residues" evidence="1">
    <location>
        <begin position="285"/>
        <end position="294"/>
    </location>
</feature>
<dbReference type="CDD" id="cd22249">
    <property type="entry name" value="UDM1_RNF168_RNF169-like"/>
    <property type="match status" value="1"/>
</dbReference>
<dbReference type="PROSITE" id="PS00028">
    <property type="entry name" value="ZINC_FINGER_C2H2_1"/>
    <property type="match status" value="1"/>
</dbReference>
<dbReference type="EMBL" id="ML977145">
    <property type="protein sequence ID" value="KAF1989249.1"/>
    <property type="molecule type" value="Genomic_DNA"/>
</dbReference>
<dbReference type="InterPro" id="IPR013087">
    <property type="entry name" value="Znf_C2H2_type"/>
</dbReference>
<feature type="compositionally biased region" description="Polar residues" evidence="1">
    <location>
        <begin position="879"/>
        <end position="893"/>
    </location>
</feature>
<feature type="compositionally biased region" description="Acidic residues" evidence="1">
    <location>
        <begin position="804"/>
        <end position="819"/>
    </location>
</feature>
<dbReference type="AlphaFoldDB" id="A0A6G1H8B2"/>
<evidence type="ECO:0000313" key="4">
    <source>
        <dbReference type="Proteomes" id="UP000800041"/>
    </source>
</evidence>
<feature type="region of interest" description="Disordered" evidence="1">
    <location>
        <begin position="566"/>
        <end position="651"/>
    </location>
</feature>
<evidence type="ECO:0000313" key="3">
    <source>
        <dbReference type="EMBL" id="KAF1989249.1"/>
    </source>
</evidence>
<accession>A0A6G1H8B2</accession>
<dbReference type="OrthoDB" id="5424797at2759"/>
<feature type="region of interest" description="Disordered" evidence="1">
    <location>
        <begin position="209"/>
        <end position="331"/>
    </location>
</feature>
<feature type="region of interest" description="Disordered" evidence="1">
    <location>
        <begin position="791"/>
        <end position="843"/>
    </location>
</feature>
<feature type="domain" description="C2H2-type" evidence="2">
    <location>
        <begin position="925"/>
        <end position="948"/>
    </location>
</feature>
<keyword evidence="4" id="KW-1185">Reference proteome</keyword>
<proteinExistence type="predicted"/>
<feature type="compositionally biased region" description="Low complexity" evidence="1">
    <location>
        <begin position="169"/>
        <end position="182"/>
    </location>
</feature>
<feature type="region of interest" description="Disordered" evidence="1">
    <location>
        <begin position="344"/>
        <end position="479"/>
    </location>
</feature>
<organism evidence="3 4">
    <name type="scientific">Aulographum hederae CBS 113979</name>
    <dbReference type="NCBI Taxonomy" id="1176131"/>
    <lineage>
        <taxon>Eukaryota</taxon>
        <taxon>Fungi</taxon>
        <taxon>Dikarya</taxon>
        <taxon>Ascomycota</taxon>
        <taxon>Pezizomycotina</taxon>
        <taxon>Dothideomycetes</taxon>
        <taxon>Pleosporomycetidae</taxon>
        <taxon>Aulographales</taxon>
        <taxon>Aulographaceae</taxon>
    </lineage>
</organism>
<protein>
    <recommendedName>
        <fullName evidence="2">C2H2-type domain-containing protein</fullName>
    </recommendedName>
</protein>